<comment type="caution">
    <text evidence="3">The sequence shown here is derived from an EMBL/GenBank/DDBJ whole genome shotgun (WGS) entry which is preliminary data.</text>
</comment>
<accession>A0ABW0IIU1</accession>
<evidence type="ECO:0000313" key="3">
    <source>
        <dbReference type="EMBL" id="MFC5412428.1"/>
    </source>
</evidence>
<organism evidence="3 4">
    <name type="scientific">Larkinella bovis</name>
    <dbReference type="NCBI Taxonomy" id="683041"/>
    <lineage>
        <taxon>Bacteria</taxon>
        <taxon>Pseudomonadati</taxon>
        <taxon>Bacteroidota</taxon>
        <taxon>Cytophagia</taxon>
        <taxon>Cytophagales</taxon>
        <taxon>Spirosomataceae</taxon>
        <taxon>Larkinella</taxon>
    </lineage>
</organism>
<dbReference type="RefSeq" id="WP_379849925.1">
    <property type="nucleotide sequence ID" value="NZ_JBHSMA010000012.1"/>
</dbReference>
<keyword evidence="4" id="KW-1185">Reference proteome</keyword>
<evidence type="ECO:0000256" key="1">
    <source>
        <dbReference type="SAM" id="Coils"/>
    </source>
</evidence>
<dbReference type="Proteomes" id="UP001596106">
    <property type="component" value="Unassembled WGS sequence"/>
</dbReference>
<evidence type="ECO:0000313" key="4">
    <source>
        <dbReference type="Proteomes" id="UP001596106"/>
    </source>
</evidence>
<feature type="signal peptide" evidence="2">
    <location>
        <begin position="1"/>
        <end position="21"/>
    </location>
</feature>
<dbReference type="EMBL" id="JBHSMA010000012">
    <property type="protein sequence ID" value="MFC5412428.1"/>
    <property type="molecule type" value="Genomic_DNA"/>
</dbReference>
<protein>
    <recommendedName>
        <fullName evidence="5">Periplasmic heavy metal sensor</fullName>
    </recommendedName>
</protein>
<sequence length="135" mass="15877">MKKTIFALATVALLSTGVSMAQRVYNPNANRPNAPFNNNKPGSRFDDVKEDIKIDKLDAIVDLSRKQEKELKRIEDRYDKMETAAMQRWNPQQYQRLQAQKQQEMLDVLNKKQLQKWIAFQQSTRNHRGPVYGRR</sequence>
<evidence type="ECO:0008006" key="5">
    <source>
        <dbReference type="Google" id="ProtNLM"/>
    </source>
</evidence>
<name>A0ABW0IIU1_9BACT</name>
<reference evidence="4" key="1">
    <citation type="journal article" date="2019" name="Int. J. Syst. Evol. Microbiol.">
        <title>The Global Catalogue of Microorganisms (GCM) 10K type strain sequencing project: providing services to taxonomists for standard genome sequencing and annotation.</title>
        <authorList>
            <consortium name="The Broad Institute Genomics Platform"/>
            <consortium name="The Broad Institute Genome Sequencing Center for Infectious Disease"/>
            <person name="Wu L."/>
            <person name="Ma J."/>
        </authorList>
    </citation>
    <scope>NUCLEOTIDE SEQUENCE [LARGE SCALE GENOMIC DNA]</scope>
    <source>
        <strain evidence="4">CCUG 55250</strain>
    </source>
</reference>
<feature type="chain" id="PRO_5045102780" description="Periplasmic heavy metal sensor" evidence="2">
    <location>
        <begin position="22"/>
        <end position="135"/>
    </location>
</feature>
<evidence type="ECO:0000256" key="2">
    <source>
        <dbReference type="SAM" id="SignalP"/>
    </source>
</evidence>
<keyword evidence="1" id="KW-0175">Coiled coil</keyword>
<gene>
    <name evidence="3" type="ORF">ACFPMF_24095</name>
</gene>
<feature type="coiled-coil region" evidence="1">
    <location>
        <begin position="57"/>
        <end position="84"/>
    </location>
</feature>
<keyword evidence="2" id="KW-0732">Signal</keyword>
<proteinExistence type="predicted"/>